<feature type="transmembrane region" description="Helical" evidence="10">
    <location>
        <begin position="59"/>
        <end position="80"/>
    </location>
</feature>
<keyword evidence="3 10" id="KW-0812">Transmembrane</keyword>
<dbReference type="GO" id="GO:0016491">
    <property type="term" value="F:oxidoreductase activity"/>
    <property type="evidence" value="ECO:0007669"/>
    <property type="project" value="UniProtKB-KW"/>
</dbReference>
<feature type="transmembrane region" description="Helical" evidence="10">
    <location>
        <begin position="7"/>
        <end position="28"/>
    </location>
</feature>
<dbReference type="PANTHER" id="PTHR34573">
    <property type="entry name" value="VKC DOMAIN-CONTAINING PROTEIN"/>
    <property type="match status" value="1"/>
</dbReference>
<dbReference type="Gene3D" id="1.20.1440.130">
    <property type="entry name" value="VKOR domain"/>
    <property type="match status" value="1"/>
</dbReference>
<evidence type="ECO:0000313" key="13">
    <source>
        <dbReference type="Proteomes" id="UP000177885"/>
    </source>
</evidence>
<evidence type="ECO:0000256" key="7">
    <source>
        <dbReference type="ARBA" id="ARBA00023136"/>
    </source>
</evidence>
<comment type="caution">
    <text evidence="12">The sequence shown here is derived from an EMBL/GenBank/DDBJ whole genome shotgun (WGS) entry which is preliminary data.</text>
</comment>
<keyword evidence="5 10" id="KW-1133">Transmembrane helix</keyword>
<dbReference type="Pfam" id="PF07884">
    <property type="entry name" value="VKOR"/>
    <property type="match status" value="1"/>
</dbReference>
<comment type="similarity">
    <text evidence="2">Belongs to the VKOR family.</text>
</comment>
<feature type="transmembrane region" description="Helical" evidence="10">
    <location>
        <begin position="92"/>
        <end position="110"/>
    </location>
</feature>
<feature type="domain" description="Vitamin K epoxide reductase" evidence="11">
    <location>
        <begin position="5"/>
        <end position="142"/>
    </location>
</feature>
<dbReference type="GO" id="GO:0048038">
    <property type="term" value="F:quinone binding"/>
    <property type="evidence" value="ECO:0007669"/>
    <property type="project" value="UniProtKB-KW"/>
</dbReference>
<dbReference type="AlphaFoldDB" id="A0A1F7TKK9"/>
<dbReference type="SMART" id="SM00756">
    <property type="entry name" value="VKc"/>
    <property type="match status" value="1"/>
</dbReference>
<evidence type="ECO:0000256" key="3">
    <source>
        <dbReference type="ARBA" id="ARBA00022692"/>
    </source>
</evidence>
<proteinExistence type="inferred from homology"/>
<organism evidence="12 13">
    <name type="scientific">Candidatus Uhrbacteria bacterium RIFCSPHIGHO2_01_FULL_63_20</name>
    <dbReference type="NCBI Taxonomy" id="1802385"/>
    <lineage>
        <taxon>Bacteria</taxon>
        <taxon>Candidatus Uhriibacteriota</taxon>
    </lineage>
</organism>
<keyword evidence="7 10" id="KW-0472">Membrane</keyword>
<keyword evidence="4" id="KW-0874">Quinone</keyword>
<keyword evidence="9" id="KW-0676">Redox-active center</keyword>
<keyword evidence="6" id="KW-0560">Oxidoreductase</keyword>
<evidence type="ECO:0000256" key="1">
    <source>
        <dbReference type="ARBA" id="ARBA00004141"/>
    </source>
</evidence>
<reference evidence="12 13" key="1">
    <citation type="journal article" date="2016" name="Nat. Commun.">
        <title>Thousands of microbial genomes shed light on interconnected biogeochemical processes in an aquifer system.</title>
        <authorList>
            <person name="Anantharaman K."/>
            <person name="Brown C.T."/>
            <person name="Hug L.A."/>
            <person name="Sharon I."/>
            <person name="Castelle C.J."/>
            <person name="Probst A.J."/>
            <person name="Thomas B.C."/>
            <person name="Singh A."/>
            <person name="Wilkins M.J."/>
            <person name="Karaoz U."/>
            <person name="Brodie E.L."/>
            <person name="Williams K.H."/>
            <person name="Hubbard S.S."/>
            <person name="Banfield J.F."/>
        </authorList>
    </citation>
    <scope>NUCLEOTIDE SEQUENCE [LARGE SCALE GENOMIC DNA]</scope>
</reference>
<evidence type="ECO:0000256" key="10">
    <source>
        <dbReference type="SAM" id="Phobius"/>
    </source>
</evidence>
<evidence type="ECO:0000256" key="5">
    <source>
        <dbReference type="ARBA" id="ARBA00022989"/>
    </source>
</evidence>
<evidence type="ECO:0000256" key="4">
    <source>
        <dbReference type="ARBA" id="ARBA00022719"/>
    </source>
</evidence>
<evidence type="ECO:0000256" key="8">
    <source>
        <dbReference type="ARBA" id="ARBA00023157"/>
    </source>
</evidence>
<accession>A0A1F7TKK9</accession>
<dbReference type="Proteomes" id="UP000177885">
    <property type="component" value="Unassembled WGS sequence"/>
</dbReference>
<dbReference type="InterPro" id="IPR012932">
    <property type="entry name" value="VKOR"/>
</dbReference>
<dbReference type="EMBL" id="MGDT01000007">
    <property type="protein sequence ID" value="OGL66526.1"/>
    <property type="molecule type" value="Genomic_DNA"/>
</dbReference>
<feature type="transmembrane region" description="Helical" evidence="10">
    <location>
        <begin position="116"/>
        <end position="141"/>
    </location>
</feature>
<dbReference type="GO" id="GO:0016020">
    <property type="term" value="C:membrane"/>
    <property type="evidence" value="ECO:0007669"/>
    <property type="project" value="UniProtKB-SubCell"/>
</dbReference>
<keyword evidence="8" id="KW-1015">Disulfide bond</keyword>
<dbReference type="PANTHER" id="PTHR34573:SF1">
    <property type="entry name" value="VITAMIN K EPOXIDE REDUCTASE DOMAIN-CONTAINING PROTEIN"/>
    <property type="match status" value="1"/>
</dbReference>
<evidence type="ECO:0000256" key="2">
    <source>
        <dbReference type="ARBA" id="ARBA00006214"/>
    </source>
</evidence>
<name>A0A1F7TKK9_9BACT</name>
<evidence type="ECO:0000256" key="9">
    <source>
        <dbReference type="ARBA" id="ARBA00023284"/>
    </source>
</evidence>
<dbReference type="InterPro" id="IPR038354">
    <property type="entry name" value="VKOR_sf"/>
</dbReference>
<evidence type="ECO:0000313" key="12">
    <source>
        <dbReference type="EMBL" id="OGL66526.1"/>
    </source>
</evidence>
<sequence>MEGKDKHVLHLVMLLAVLGLAISTYAFLHNRGFSSGSFCTIGESFDCDVVNKGPYSVLFGIPVALIGILGYLFLLAAALLKRRDMRDRNLTRILLAAAAGGTAFALYLTGIEAFVLRVWCLLCISSQVSILLILVLSYSLWHAEREPSPPSTSSTPS</sequence>
<evidence type="ECO:0000259" key="11">
    <source>
        <dbReference type="SMART" id="SM00756"/>
    </source>
</evidence>
<evidence type="ECO:0000256" key="6">
    <source>
        <dbReference type="ARBA" id="ARBA00023002"/>
    </source>
</evidence>
<protein>
    <recommendedName>
        <fullName evidence="11">Vitamin K epoxide reductase domain-containing protein</fullName>
    </recommendedName>
</protein>
<dbReference type="STRING" id="1802385.A2856_02435"/>
<comment type="subcellular location">
    <subcellularLocation>
        <location evidence="1">Membrane</location>
        <topology evidence="1">Multi-pass membrane protein</topology>
    </subcellularLocation>
</comment>
<gene>
    <name evidence="12" type="ORF">A2856_02435</name>
</gene>